<protein>
    <submittedName>
        <fullName evidence="2">Uncharacterized protein</fullName>
    </submittedName>
</protein>
<accession>A0A3S5CV73</accession>
<gene>
    <name evidence="2" type="ORF">PXEA_LOCUS34754</name>
</gene>
<feature type="region of interest" description="Disordered" evidence="1">
    <location>
        <begin position="1"/>
        <end position="23"/>
    </location>
</feature>
<reference evidence="2" key="1">
    <citation type="submission" date="2018-11" db="EMBL/GenBank/DDBJ databases">
        <authorList>
            <consortium name="Pathogen Informatics"/>
        </authorList>
    </citation>
    <scope>NUCLEOTIDE SEQUENCE</scope>
</reference>
<keyword evidence="3" id="KW-1185">Reference proteome</keyword>
<dbReference type="Proteomes" id="UP000784294">
    <property type="component" value="Unassembled WGS sequence"/>
</dbReference>
<sequence>MRAEHVQVVMTAGSRAKRGAGKSRLDTQPELIACFDDPFAACRLFIPAQLPARQPASQSPDVSPPLGSHDAGLSLAGFNTCPP</sequence>
<feature type="region of interest" description="Disordered" evidence="1">
    <location>
        <begin position="53"/>
        <end position="83"/>
    </location>
</feature>
<name>A0A3S5CV73_9PLAT</name>
<evidence type="ECO:0000256" key="1">
    <source>
        <dbReference type="SAM" id="MobiDB-lite"/>
    </source>
</evidence>
<dbReference type="AlphaFoldDB" id="A0A3S5CV73"/>
<comment type="caution">
    <text evidence="2">The sequence shown here is derived from an EMBL/GenBank/DDBJ whole genome shotgun (WGS) entry which is preliminary data.</text>
</comment>
<organism evidence="2 3">
    <name type="scientific">Protopolystoma xenopodis</name>
    <dbReference type="NCBI Taxonomy" id="117903"/>
    <lineage>
        <taxon>Eukaryota</taxon>
        <taxon>Metazoa</taxon>
        <taxon>Spiralia</taxon>
        <taxon>Lophotrochozoa</taxon>
        <taxon>Platyhelminthes</taxon>
        <taxon>Monogenea</taxon>
        <taxon>Polyopisthocotylea</taxon>
        <taxon>Polystomatidea</taxon>
        <taxon>Polystomatidae</taxon>
        <taxon>Protopolystoma</taxon>
    </lineage>
</organism>
<proteinExistence type="predicted"/>
<dbReference type="EMBL" id="CAAALY010268805">
    <property type="protein sequence ID" value="VEL41314.1"/>
    <property type="molecule type" value="Genomic_DNA"/>
</dbReference>
<evidence type="ECO:0000313" key="3">
    <source>
        <dbReference type="Proteomes" id="UP000784294"/>
    </source>
</evidence>
<evidence type="ECO:0000313" key="2">
    <source>
        <dbReference type="EMBL" id="VEL41314.1"/>
    </source>
</evidence>